<dbReference type="SUPFAM" id="SSF63829">
    <property type="entry name" value="Calcium-dependent phosphotriesterase"/>
    <property type="match status" value="1"/>
</dbReference>
<accession>A0A538UBB3</accession>
<feature type="chain" id="PRO_5021718866" description="SMP-30/Gluconolactonase/LRE-like region domain-containing protein" evidence="3">
    <location>
        <begin position="27"/>
        <end position="199"/>
    </location>
</feature>
<gene>
    <name evidence="4" type="ORF">E6K80_00825</name>
</gene>
<organism evidence="4 5">
    <name type="scientific">Eiseniibacteriota bacterium</name>
    <dbReference type="NCBI Taxonomy" id="2212470"/>
    <lineage>
        <taxon>Bacteria</taxon>
        <taxon>Candidatus Eiseniibacteriota</taxon>
    </lineage>
</organism>
<reference evidence="4 5" key="1">
    <citation type="journal article" date="2019" name="Nat. Microbiol.">
        <title>Mediterranean grassland soil C-N compound turnover is dependent on rainfall and depth, and is mediated by genomically divergent microorganisms.</title>
        <authorList>
            <person name="Diamond S."/>
            <person name="Andeer P.F."/>
            <person name="Li Z."/>
            <person name="Crits-Christoph A."/>
            <person name="Burstein D."/>
            <person name="Anantharaman K."/>
            <person name="Lane K.R."/>
            <person name="Thomas B.C."/>
            <person name="Pan C."/>
            <person name="Northen T.R."/>
            <person name="Banfield J.F."/>
        </authorList>
    </citation>
    <scope>NUCLEOTIDE SEQUENCE [LARGE SCALE GENOMIC DNA]</scope>
    <source>
        <strain evidence="4">WS_10</strain>
    </source>
</reference>
<evidence type="ECO:0000256" key="1">
    <source>
        <dbReference type="ARBA" id="ARBA00022737"/>
    </source>
</evidence>
<evidence type="ECO:0000256" key="3">
    <source>
        <dbReference type="SAM" id="SignalP"/>
    </source>
</evidence>
<feature type="repeat" description="NHL" evidence="2">
    <location>
        <begin position="115"/>
        <end position="151"/>
    </location>
</feature>
<evidence type="ECO:0000256" key="2">
    <source>
        <dbReference type="PROSITE-ProRule" id="PRU00504"/>
    </source>
</evidence>
<feature type="non-terminal residue" evidence="4">
    <location>
        <position position="199"/>
    </location>
</feature>
<sequence length="199" mass="21329">MMANRERSLHVRRSLPLTLCWMLAAAAPLCAGTFDKSRIAPDLGVDALTRSVARQQVGRDLFSNPYAAVTIGTVDVYDAFPYVETHTYAVVSDPSWNRLVYGEPGKTLAAYDGAGTSFGALRDPRGLAVDEAGRVYVADAGNDRVLVLAARSGLDRVTLSPLYEIRGLHAPQDVAVSDGGTPFTPGDDVLYVADSGRNR</sequence>
<evidence type="ECO:0000313" key="4">
    <source>
        <dbReference type="EMBL" id="TMQ73137.1"/>
    </source>
</evidence>
<evidence type="ECO:0000313" key="5">
    <source>
        <dbReference type="Proteomes" id="UP000319836"/>
    </source>
</evidence>
<keyword evidence="1" id="KW-0677">Repeat</keyword>
<dbReference type="EMBL" id="VBPA01000021">
    <property type="protein sequence ID" value="TMQ73137.1"/>
    <property type="molecule type" value="Genomic_DNA"/>
</dbReference>
<feature type="signal peptide" evidence="3">
    <location>
        <begin position="1"/>
        <end position="26"/>
    </location>
</feature>
<dbReference type="InterPro" id="IPR001258">
    <property type="entry name" value="NHL_repeat"/>
</dbReference>
<proteinExistence type="predicted"/>
<dbReference type="Pfam" id="PF01436">
    <property type="entry name" value="NHL"/>
    <property type="match status" value="1"/>
</dbReference>
<evidence type="ECO:0008006" key="6">
    <source>
        <dbReference type="Google" id="ProtNLM"/>
    </source>
</evidence>
<dbReference type="PROSITE" id="PS51125">
    <property type="entry name" value="NHL"/>
    <property type="match status" value="1"/>
</dbReference>
<keyword evidence="3" id="KW-0732">Signal</keyword>
<dbReference type="InterPro" id="IPR011042">
    <property type="entry name" value="6-blade_b-propeller_TolB-like"/>
</dbReference>
<protein>
    <recommendedName>
        <fullName evidence="6">SMP-30/Gluconolactonase/LRE-like region domain-containing protein</fullName>
    </recommendedName>
</protein>
<dbReference type="Proteomes" id="UP000319836">
    <property type="component" value="Unassembled WGS sequence"/>
</dbReference>
<dbReference type="AlphaFoldDB" id="A0A538UBB3"/>
<dbReference type="Gene3D" id="2.120.10.30">
    <property type="entry name" value="TolB, C-terminal domain"/>
    <property type="match status" value="1"/>
</dbReference>
<name>A0A538UBB3_UNCEI</name>
<comment type="caution">
    <text evidence="4">The sequence shown here is derived from an EMBL/GenBank/DDBJ whole genome shotgun (WGS) entry which is preliminary data.</text>
</comment>